<reference evidence="3" key="1">
    <citation type="journal article" date="2022" name="Cell">
        <title>Design, construction, and in vivo augmentation of a complex gut microbiome.</title>
        <authorList>
            <person name="Cheng A.G."/>
            <person name="Ho P.Y."/>
            <person name="Aranda-Diaz A."/>
            <person name="Jain S."/>
            <person name="Yu F.B."/>
            <person name="Meng X."/>
            <person name="Wang M."/>
            <person name="Iakiviak M."/>
            <person name="Nagashima K."/>
            <person name="Zhao A."/>
            <person name="Murugkar P."/>
            <person name="Patil A."/>
            <person name="Atabakhsh K."/>
            <person name="Weakley A."/>
            <person name="Yan J."/>
            <person name="Brumbaugh A.R."/>
            <person name="Higginbottom S."/>
            <person name="Dimas A."/>
            <person name="Shiver A.L."/>
            <person name="Deutschbauer A."/>
            <person name="Neff N."/>
            <person name="Sonnenburg J.L."/>
            <person name="Huang K.C."/>
            <person name="Fischbach M.A."/>
        </authorList>
    </citation>
    <scope>NUCLEOTIDE SEQUENCE</scope>
    <source>
        <strain evidence="3">AP11</strain>
    </source>
</reference>
<dbReference type="SUPFAM" id="SSF52317">
    <property type="entry name" value="Class I glutamine amidotransferase-like"/>
    <property type="match status" value="1"/>
</dbReference>
<accession>A0ABY5V0Y8</accession>
<keyword evidence="1" id="KW-0732">Signal</keyword>
<evidence type="ECO:0000256" key="1">
    <source>
        <dbReference type="SAM" id="SignalP"/>
    </source>
</evidence>
<proteinExistence type="predicted"/>
<organism evidence="3 4">
    <name type="scientific">Alistipes ihumii AP11</name>
    <dbReference type="NCBI Taxonomy" id="1211813"/>
    <lineage>
        <taxon>Bacteria</taxon>
        <taxon>Pseudomonadati</taxon>
        <taxon>Bacteroidota</taxon>
        <taxon>Bacteroidia</taxon>
        <taxon>Bacteroidales</taxon>
        <taxon>Rikenellaceae</taxon>
        <taxon>Alistipes</taxon>
    </lineage>
</organism>
<dbReference type="EMBL" id="CP102294">
    <property type="protein sequence ID" value="UWN57868.1"/>
    <property type="molecule type" value="Genomic_DNA"/>
</dbReference>
<feature type="domain" description="ThuA-like" evidence="2">
    <location>
        <begin position="33"/>
        <end position="249"/>
    </location>
</feature>
<dbReference type="InterPro" id="IPR029062">
    <property type="entry name" value="Class_I_gatase-like"/>
</dbReference>
<name>A0ABY5V0Y8_9BACT</name>
<keyword evidence="4" id="KW-1185">Reference proteome</keyword>
<dbReference type="Proteomes" id="UP001059295">
    <property type="component" value="Chromosome"/>
</dbReference>
<protein>
    <submittedName>
        <fullName evidence="3">ThuA domain-containing protein</fullName>
    </submittedName>
</protein>
<evidence type="ECO:0000313" key="3">
    <source>
        <dbReference type="EMBL" id="UWN57868.1"/>
    </source>
</evidence>
<dbReference type="RefSeq" id="WP_019244687.1">
    <property type="nucleotide sequence ID" value="NZ_CAPH01000003.1"/>
</dbReference>
<dbReference type="PANTHER" id="PTHR40469">
    <property type="entry name" value="SECRETED GLYCOSYL HYDROLASE"/>
    <property type="match status" value="1"/>
</dbReference>
<feature type="chain" id="PRO_5047429929" evidence="1">
    <location>
        <begin position="22"/>
        <end position="262"/>
    </location>
</feature>
<evidence type="ECO:0000259" key="2">
    <source>
        <dbReference type="Pfam" id="PF06283"/>
    </source>
</evidence>
<dbReference type="PANTHER" id="PTHR40469:SF2">
    <property type="entry name" value="GALACTOSE-BINDING DOMAIN-LIKE SUPERFAMILY PROTEIN"/>
    <property type="match status" value="1"/>
</dbReference>
<dbReference type="PROSITE" id="PS51257">
    <property type="entry name" value="PROKAR_LIPOPROTEIN"/>
    <property type="match status" value="1"/>
</dbReference>
<evidence type="ECO:0000313" key="4">
    <source>
        <dbReference type="Proteomes" id="UP001059295"/>
    </source>
</evidence>
<gene>
    <name evidence="3" type="ORF">NQ491_03555</name>
</gene>
<dbReference type="Pfam" id="PF06283">
    <property type="entry name" value="ThuA"/>
    <property type="match status" value="1"/>
</dbReference>
<dbReference type="Gene3D" id="3.40.50.880">
    <property type="match status" value="1"/>
</dbReference>
<dbReference type="InterPro" id="IPR029010">
    <property type="entry name" value="ThuA-like"/>
</dbReference>
<dbReference type="GeneID" id="82890779"/>
<sequence>MKTRFALIASLCLLAGCSAQGPDNRTADLRGKRVLVFTGHGEGYVHENIAASAAMILELAAQEDFAADTTSDKRVFCDDSLERYDAIVYANASYVGLDSAQRSAFERFIRRGGGFAGLHAATCTDNDWTWFTRMIGGRFDFHPPLQRLTMKVVDRTHPSASMLPDTLTTEDELYCFKRLDPQARVLAVWETAGVDWGSGPKPEVMSPSLPAVWCSEFDGGRIWYTAAGHRPSDYADTLYREQVLGGLRWIMAGQARDTETAE</sequence>
<feature type="signal peptide" evidence="1">
    <location>
        <begin position="1"/>
        <end position="21"/>
    </location>
</feature>